<evidence type="ECO:0000259" key="1">
    <source>
        <dbReference type="Pfam" id="PF13472"/>
    </source>
</evidence>
<keyword evidence="3" id="KW-1185">Reference proteome</keyword>
<proteinExistence type="predicted"/>
<name>A0AAW2YQT6_9EUKA</name>
<dbReference type="Pfam" id="PF13472">
    <property type="entry name" value="Lipase_GDSL_2"/>
    <property type="match status" value="1"/>
</dbReference>
<dbReference type="Proteomes" id="UP001431209">
    <property type="component" value="Unassembled WGS sequence"/>
</dbReference>
<dbReference type="InterPro" id="IPR036514">
    <property type="entry name" value="SGNH_hydro_sf"/>
</dbReference>
<evidence type="ECO:0000313" key="3">
    <source>
        <dbReference type="Proteomes" id="UP001431209"/>
    </source>
</evidence>
<dbReference type="SUPFAM" id="SSF52266">
    <property type="entry name" value="SGNH hydrolase"/>
    <property type="match status" value="1"/>
</dbReference>
<dbReference type="EMBL" id="JAOPGA020000576">
    <property type="protein sequence ID" value="KAL0479570.1"/>
    <property type="molecule type" value="Genomic_DNA"/>
</dbReference>
<protein>
    <recommendedName>
        <fullName evidence="1">SGNH hydrolase-type esterase domain-containing protein</fullName>
    </recommendedName>
</protein>
<reference evidence="2 3" key="1">
    <citation type="submission" date="2024-03" db="EMBL/GenBank/DDBJ databases">
        <title>The Acrasis kona genome and developmental transcriptomes reveal deep origins of eukaryotic multicellular pathways.</title>
        <authorList>
            <person name="Sheikh S."/>
            <person name="Fu C.-J."/>
            <person name="Brown M.W."/>
            <person name="Baldauf S.L."/>
        </authorList>
    </citation>
    <scope>NUCLEOTIDE SEQUENCE [LARGE SCALE GENOMIC DNA]</scope>
    <source>
        <strain evidence="2 3">ATCC MYA-3509</strain>
    </source>
</reference>
<organism evidence="2 3">
    <name type="scientific">Acrasis kona</name>
    <dbReference type="NCBI Taxonomy" id="1008807"/>
    <lineage>
        <taxon>Eukaryota</taxon>
        <taxon>Discoba</taxon>
        <taxon>Heterolobosea</taxon>
        <taxon>Tetramitia</taxon>
        <taxon>Eutetramitia</taxon>
        <taxon>Acrasidae</taxon>
        <taxon>Acrasis</taxon>
    </lineage>
</organism>
<sequence>MSIKRILCIGDSWTALGHNVLQNELRKHGDKFLVSAVPQSGSTAQMWASNPFALKQAIYNAPDAQIIWLSVGGNDITHKFMQGFTKETGMPVIERDIETILDVIIDTAPNAKIVHFGYDFPTFPPAMLQIFNQSSQSVNQVMIDFSAMIKKVSQKQKYINKFFTVEMTGTLQRAGNIPNVPNFTVGSPQEFMNDPIHPNQRGFQILMSRFWDQFLNAELSGVNVAKQETSKNVDELSEEELLQLALEMSKEQQ</sequence>
<comment type="caution">
    <text evidence="2">The sequence shown here is derived from an EMBL/GenBank/DDBJ whole genome shotgun (WGS) entry which is preliminary data.</text>
</comment>
<dbReference type="AlphaFoldDB" id="A0AAW2YQT6"/>
<gene>
    <name evidence="2" type="ORF">AKO1_007780</name>
</gene>
<dbReference type="CDD" id="cd00229">
    <property type="entry name" value="SGNH_hydrolase"/>
    <property type="match status" value="1"/>
</dbReference>
<accession>A0AAW2YQT6</accession>
<dbReference type="Gene3D" id="3.40.50.1110">
    <property type="entry name" value="SGNH hydrolase"/>
    <property type="match status" value="1"/>
</dbReference>
<dbReference type="PROSITE" id="PS50330">
    <property type="entry name" value="UIM"/>
    <property type="match status" value="1"/>
</dbReference>
<evidence type="ECO:0000313" key="2">
    <source>
        <dbReference type="EMBL" id="KAL0479570.1"/>
    </source>
</evidence>
<dbReference type="InterPro" id="IPR013830">
    <property type="entry name" value="SGNH_hydro"/>
</dbReference>
<dbReference type="InterPro" id="IPR003903">
    <property type="entry name" value="UIM_dom"/>
</dbReference>
<feature type="domain" description="SGNH hydrolase-type esterase" evidence="1">
    <location>
        <begin position="8"/>
        <end position="204"/>
    </location>
</feature>